<accession>A0ABW4PJF6</accession>
<feature type="domain" description="STAS" evidence="1">
    <location>
        <begin position="16"/>
        <end position="107"/>
    </location>
</feature>
<dbReference type="SUPFAM" id="SSF52091">
    <property type="entry name" value="SpoIIaa-like"/>
    <property type="match status" value="1"/>
</dbReference>
<protein>
    <submittedName>
        <fullName evidence="2">STAS domain-containing protein</fullName>
    </submittedName>
</protein>
<dbReference type="Pfam" id="PF13466">
    <property type="entry name" value="STAS_2"/>
    <property type="match status" value="1"/>
</dbReference>
<gene>
    <name evidence="2" type="ORF">ACFSJS_11610</name>
</gene>
<keyword evidence="3" id="KW-1185">Reference proteome</keyword>
<dbReference type="PROSITE" id="PS50801">
    <property type="entry name" value="STAS"/>
    <property type="match status" value="1"/>
</dbReference>
<evidence type="ECO:0000259" key="1">
    <source>
        <dbReference type="PROSITE" id="PS50801"/>
    </source>
</evidence>
<dbReference type="Proteomes" id="UP001597365">
    <property type="component" value="Unassembled WGS sequence"/>
</dbReference>
<evidence type="ECO:0000313" key="2">
    <source>
        <dbReference type="EMBL" id="MFD1830310.1"/>
    </source>
</evidence>
<evidence type="ECO:0000313" key="3">
    <source>
        <dbReference type="Proteomes" id="UP001597365"/>
    </source>
</evidence>
<dbReference type="RefSeq" id="WP_380899282.1">
    <property type="nucleotide sequence ID" value="NZ_JBHUFU010000006.1"/>
</dbReference>
<proteinExistence type="predicted"/>
<reference evidence="3" key="1">
    <citation type="journal article" date="2019" name="Int. J. Syst. Evol. Microbiol.">
        <title>The Global Catalogue of Microorganisms (GCM) 10K type strain sequencing project: providing services to taxonomists for standard genome sequencing and annotation.</title>
        <authorList>
            <consortium name="The Broad Institute Genomics Platform"/>
            <consortium name="The Broad Institute Genome Sequencing Center for Infectious Disease"/>
            <person name="Wu L."/>
            <person name="Ma J."/>
        </authorList>
    </citation>
    <scope>NUCLEOTIDE SEQUENCE [LARGE SCALE GENOMIC DNA]</scope>
    <source>
        <strain evidence="3">CGMCC 4.7455</strain>
    </source>
</reference>
<name>A0ABW4PJF6_9ACTN</name>
<organism evidence="2 3">
    <name type="scientific">Streptomyces desertarenae</name>
    <dbReference type="NCBI Taxonomy" id="2666184"/>
    <lineage>
        <taxon>Bacteria</taxon>
        <taxon>Bacillati</taxon>
        <taxon>Actinomycetota</taxon>
        <taxon>Actinomycetes</taxon>
        <taxon>Kitasatosporales</taxon>
        <taxon>Streptomycetaceae</taxon>
        <taxon>Streptomyces</taxon>
    </lineage>
</organism>
<dbReference type="EMBL" id="JBHUFU010000006">
    <property type="protein sequence ID" value="MFD1830310.1"/>
    <property type="molecule type" value="Genomic_DNA"/>
</dbReference>
<comment type="caution">
    <text evidence="2">The sequence shown here is derived from an EMBL/GenBank/DDBJ whole genome shotgun (WGS) entry which is preliminary data.</text>
</comment>
<dbReference type="InterPro" id="IPR058548">
    <property type="entry name" value="MlaB-like_STAS"/>
</dbReference>
<sequence length="111" mass="11647">MGVVAASEPYGPLWYLSIRGEVDFTTVEQVSAAVRTMLRVHQGPVAVDTADLVFGDCQLLGVFIGVAAQRPTALVAPPPSLVRLIEVTGAGKLLPSFPTLRQARAYLAAGA</sequence>
<dbReference type="InterPro" id="IPR036513">
    <property type="entry name" value="STAS_dom_sf"/>
</dbReference>
<dbReference type="InterPro" id="IPR002645">
    <property type="entry name" value="STAS_dom"/>
</dbReference>
<dbReference type="Gene3D" id="3.30.750.24">
    <property type="entry name" value="STAS domain"/>
    <property type="match status" value="1"/>
</dbReference>